<evidence type="ECO:0000313" key="2">
    <source>
        <dbReference type="EMBL" id="CAA9546254.1"/>
    </source>
</evidence>
<keyword evidence="2" id="KW-0378">Hydrolase</keyword>
<dbReference type="EMBL" id="CADCWJ010000124">
    <property type="protein sequence ID" value="CAA9546254.1"/>
    <property type="molecule type" value="Genomic_DNA"/>
</dbReference>
<gene>
    <name evidence="2" type="ORF">AVDCRST_MAG87-490</name>
</gene>
<dbReference type="CDD" id="cd00085">
    <property type="entry name" value="HNHc"/>
    <property type="match status" value="1"/>
</dbReference>
<dbReference type="AlphaFoldDB" id="A0A6J4UCK6"/>
<proteinExistence type="predicted"/>
<feature type="domain" description="HNH nuclease" evidence="1">
    <location>
        <begin position="71"/>
        <end position="122"/>
    </location>
</feature>
<accession>A0A6J4UCK6</accession>
<dbReference type="GO" id="GO:0004519">
    <property type="term" value="F:endonuclease activity"/>
    <property type="evidence" value="ECO:0007669"/>
    <property type="project" value="UniProtKB-KW"/>
</dbReference>
<dbReference type="Pfam" id="PF14279">
    <property type="entry name" value="HNH_5"/>
    <property type="match status" value="1"/>
</dbReference>
<evidence type="ECO:0000259" key="1">
    <source>
        <dbReference type="SMART" id="SM00507"/>
    </source>
</evidence>
<dbReference type="InterPro" id="IPR003615">
    <property type="entry name" value="HNH_nuc"/>
</dbReference>
<dbReference type="SMART" id="SM00507">
    <property type="entry name" value="HNHc"/>
    <property type="match status" value="1"/>
</dbReference>
<sequence>MGNNAVLVLNQNYEPLNVCNVRRALVLVIGGKAEILEAKALGMSSVSAVFPAPSVIRLMYLIRRPRPRVKLTRREIFIRDGYTCQYCDRQGSDLTIDHVIPRSRGGLHVWDNVVSACKTCNHRKGGKSIAEARMSLRKQPHEPRAGQYYTIERRLDTAIQTDWQKFLPGITPSLPRSYARSQGTSIKSA</sequence>
<dbReference type="PANTHER" id="PTHR33877">
    <property type="entry name" value="SLL1193 PROTEIN"/>
    <property type="match status" value="1"/>
</dbReference>
<dbReference type="PANTHER" id="PTHR33877:SF2">
    <property type="entry name" value="OS07G0170200 PROTEIN"/>
    <property type="match status" value="1"/>
</dbReference>
<reference evidence="2" key="1">
    <citation type="submission" date="2020-02" db="EMBL/GenBank/DDBJ databases">
        <authorList>
            <person name="Meier V. D."/>
        </authorList>
    </citation>
    <scope>NUCLEOTIDE SEQUENCE</scope>
    <source>
        <strain evidence="2">AVDCRST_MAG87</strain>
    </source>
</reference>
<keyword evidence="2" id="KW-0540">Nuclease</keyword>
<dbReference type="InterPro" id="IPR029471">
    <property type="entry name" value="HNH_5"/>
</dbReference>
<name>A0A6J4UCK6_9BACT</name>
<dbReference type="InterPro" id="IPR052892">
    <property type="entry name" value="NA-targeting_endonuclease"/>
</dbReference>
<organism evidence="2">
    <name type="scientific">uncultured Thermomicrobiales bacterium</name>
    <dbReference type="NCBI Taxonomy" id="1645740"/>
    <lineage>
        <taxon>Bacteria</taxon>
        <taxon>Pseudomonadati</taxon>
        <taxon>Thermomicrobiota</taxon>
        <taxon>Thermomicrobia</taxon>
        <taxon>Thermomicrobiales</taxon>
        <taxon>environmental samples</taxon>
    </lineage>
</organism>
<protein>
    <submittedName>
        <fullName evidence="2">HNH endonuclease family protein</fullName>
    </submittedName>
</protein>
<keyword evidence="2" id="KW-0255">Endonuclease</keyword>
<dbReference type="Gene3D" id="1.10.30.50">
    <property type="match status" value="1"/>
</dbReference>